<reference evidence="1 2" key="1">
    <citation type="submission" date="2015-01" db="EMBL/GenBank/DDBJ databases">
        <title>Genome of allotetraploid Gossypium barbadense reveals genomic plasticity and fiber elongation in cotton evolution.</title>
        <authorList>
            <person name="Chen X."/>
            <person name="Liu X."/>
            <person name="Zhao B."/>
            <person name="Zheng H."/>
            <person name="Hu Y."/>
            <person name="Lu G."/>
            <person name="Yang C."/>
            <person name="Chen J."/>
            <person name="Shan C."/>
            <person name="Zhang L."/>
            <person name="Zhou Y."/>
            <person name="Wang L."/>
            <person name="Guo W."/>
            <person name="Bai Y."/>
            <person name="Ruan J."/>
            <person name="Shangguan X."/>
            <person name="Mao Y."/>
            <person name="Jiang J."/>
            <person name="Zhu Y."/>
            <person name="Lei J."/>
            <person name="Kang H."/>
            <person name="Chen S."/>
            <person name="He X."/>
            <person name="Wang R."/>
            <person name="Wang Y."/>
            <person name="Chen J."/>
            <person name="Wang L."/>
            <person name="Yu S."/>
            <person name="Wang B."/>
            <person name="Wei J."/>
            <person name="Song S."/>
            <person name="Lu X."/>
            <person name="Gao Z."/>
            <person name="Gu W."/>
            <person name="Deng X."/>
            <person name="Ma D."/>
            <person name="Wang S."/>
            <person name="Liang W."/>
            <person name="Fang L."/>
            <person name="Cai C."/>
            <person name="Zhu X."/>
            <person name="Zhou B."/>
            <person name="Zhang Y."/>
            <person name="Chen Z."/>
            <person name="Xu S."/>
            <person name="Zhu R."/>
            <person name="Wang S."/>
            <person name="Zhang T."/>
            <person name="Zhao G."/>
        </authorList>
    </citation>
    <scope>NUCLEOTIDE SEQUENCE [LARGE SCALE GENOMIC DNA]</scope>
    <source>
        <strain evidence="2">cv. Xinhai21</strain>
        <tissue evidence="1">Leaf</tissue>
    </source>
</reference>
<gene>
    <name evidence="1" type="ORF">GOBAR_AA29457</name>
</gene>
<protein>
    <submittedName>
        <fullName evidence="1">Uncharacterized protein</fullName>
    </submittedName>
</protein>
<dbReference type="EMBL" id="KZ667388">
    <property type="protein sequence ID" value="PPR91224.1"/>
    <property type="molecule type" value="Genomic_DNA"/>
</dbReference>
<dbReference type="AlphaFoldDB" id="A0A2P5WJK1"/>
<organism evidence="1 2">
    <name type="scientific">Gossypium barbadense</name>
    <name type="common">Sea Island cotton</name>
    <name type="synonym">Hibiscus barbadensis</name>
    <dbReference type="NCBI Taxonomy" id="3634"/>
    <lineage>
        <taxon>Eukaryota</taxon>
        <taxon>Viridiplantae</taxon>
        <taxon>Streptophyta</taxon>
        <taxon>Embryophyta</taxon>
        <taxon>Tracheophyta</taxon>
        <taxon>Spermatophyta</taxon>
        <taxon>Magnoliopsida</taxon>
        <taxon>eudicotyledons</taxon>
        <taxon>Gunneridae</taxon>
        <taxon>Pentapetalae</taxon>
        <taxon>rosids</taxon>
        <taxon>malvids</taxon>
        <taxon>Malvales</taxon>
        <taxon>Malvaceae</taxon>
        <taxon>Malvoideae</taxon>
        <taxon>Gossypium</taxon>
    </lineage>
</organism>
<proteinExistence type="predicted"/>
<name>A0A2P5WJK1_GOSBA</name>
<evidence type="ECO:0000313" key="1">
    <source>
        <dbReference type="EMBL" id="PPR91224.1"/>
    </source>
</evidence>
<sequence>MSHHDLLYEKRCVELQERLRQSGQCLSSRKLEIRVAGLGGSARGGGLKEKPTGRWLELQRYGDTQRVVAAEEVRLCTGLGGLHALKEFEGCGCSTMKGKGKNNGVWSE</sequence>
<evidence type="ECO:0000313" key="2">
    <source>
        <dbReference type="Proteomes" id="UP000239757"/>
    </source>
</evidence>
<dbReference type="Proteomes" id="UP000239757">
    <property type="component" value="Unassembled WGS sequence"/>
</dbReference>
<accession>A0A2P5WJK1</accession>